<feature type="region of interest" description="Disordered" evidence="1">
    <location>
        <begin position="417"/>
        <end position="437"/>
    </location>
</feature>
<accession>A0A4U7BAH5</accession>
<organism evidence="2 3">
    <name type="scientific">Elsinoe australis</name>
    <dbReference type="NCBI Taxonomy" id="40998"/>
    <lineage>
        <taxon>Eukaryota</taxon>
        <taxon>Fungi</taxon>
        <taxon>Dikarya</taxon>
        <taxon>Ascomycota</taxon>
        <taxon>Pezizomycotina</taxon>
        <taxon>Dothideomycetes</taxon>
        <taxon>Dothideomycetidae</taxon>
        <taxon>Myriangiales</taxon>
        <taxon>Elsinoaceae</taxon>
        <taxon>Elsinoe</taxon>
    </lineage>
</organism>
<comment type="caution">
    <text evidence="2">The sequence shown here is derived from an EMBL/GenBank/DDBJ whole genome shotgun (WGS) entry which is preliminary data.</text>
</comment>
<gene>
    <name evidence="2" type="ORF">C1H76_1833</name>
</gene>
<evidence type="ECO:0000256" key="1">
    <source>
        <dbReference type="SAM" id="MobiDB-lite"/>
    </source>
</evidence>
<name>A0A4U7BAH5_9PEZI</name>
<reference evidence="2 3" key="1">
    <citation type="submission" date="2018-02" db="EMBL/GenBank/DDBJ databases">
        <title>Draft genome sequences of Elsinoe sp., causing black scab on jojoba.</title>
        <authorList>
            <person name="Stodart B."/>
            <person name="Jeffress S."/>
            <person name="Ash G."/>
            <person name="Arun Chinnappa K."/>
        </authorList>
    </citation>
    <scope>NUCLEOTIDE SEQUENCE [LARGE SCALE GENOMIC DNA]</scope>
    <source>
        <strain evidence="2 3">Hillstone_2</strain>
    </source>
</reference>
<dbReference type="AlphaFoldDB" id="A0A4U7BAH5"/>
<protein>
    <submittedName>
        <fullName evidence="2">Uncharacterized protein</fullName>
    </submittedName>
</protein>
<proteinExistence type="predicted"/>
<feature type="region of interest" description="Disordered" evidence="1">
    <location>
        <begin position="18"/>
        <end position="47"/>
    </location>
</feature>
<evidence type="ECO:0000313" key="3">
    <source>
        <dbReference type="Proteomes" id="UP000308133"/>
    </source>
</evidence>
<dbReference type="Proteomes" id="UP000308133">
    <property type="component" value="Unassembled WGS sequence"/>
</dbReference>
<evidence type="ECO:0000313" key="2">
    <source>
        <dbReference type="EMBL" id="TKX25986.1"/>
    </source>
</evidence>
<dbReference type="EMBL" id="PTQR01000021">
    <property type="protein sequence ID" value="TKX25986.1"/>
    <property type="molecule type" value="Genomic_DNA"/>
</dbReference>
<sequence>MASSSSLILSSSAISSRITAQSSITKTSKGKATSTSTKSSSPGTTTLSSATISMSTSAMPGQTLYPIQDPSIKKESIANLVPADVLTLEYAEKKEGGLATSVIFDMFYPAVALENSAFILDLRCTNESLSFRVDSDAAATIVASWPQQVALVTRDGVGCQNATERGIFLSSSWSILRKRDTQYQFNTGQPKTWSDVAESMNIRFGSNHDGDAQNFTSSSLASWSHVSTSSSVTGSLVKLTTSSDTMRLSSLSLTPLAPATTPRTITTTMTTTTMTTTMTTTTPTTTTTTTVATTTTTERPVVSLYTDLSAGAKEIADLLMANVGKAANGDFILPALNPAVISVPDIEMSPSDAVALAAAEAAFKAAGMDTPDKMAAAANKAMDNELADTCPLPMTKASRRRRLTRSSLFRRTDECSNRQNLPIQRRDDDGDDDGWDTAQKVGCDDTVGGFIGVFSETLASAVDLACKGKDLYDSRDALNCMVHMCTPDPPPPPTWVYNFDWAWKYWAGFKANTDVVTYSRGSRLTCIDCSYTVSDFRIKGEMRIILATGEIISSAFTVSEVSQINLVYRLNAVGPLSDTWESAIQNNLNSIEVSGVFKIDPQITLSMGVDYQASASVDVTAGAYFTWSSASAAINLLTSTVTSKQGWAPNIQVVQPAFSKAGTTVLTPRVRRLYILNWQVLGNKITGGATFTSQTNAGFNAEFLDAAKGKCAKEQLRVVSYASNDQKCLLPAASKYLYRKGAINGVTSLNSDAGTQPEQCVDVPLDRPTLDEISQLRQSAQEYCTAFNQYKAPIIAFNTDTTAFTATTTTSTSMVTVISTPTSWVTTTTTWTPTYCSPYVVTSSAGPSGTQSLAVAALSKRDAPQVTRVAELRKRVIAPALVATWSRNKISYACSQVATGSVTSTYTTSTATQQSGTSTVVSTSYIPSVATQSSYDACPLQTQATCFQLTGHGPAHIEGRKLGMSVDNAHPRFDLDAATFYIDCNGYVRNAVDSRWLTSNADEFLTFEAASSLTPANAAVCKLDRATKAATCNWAGNNLIFAYTPQYNYEPINPQLTMKPDVRSFLPAWNPRDTITGPGWTPLSLTYEQVTCPCIDALPTATAPTPKYYNPTTPTDCPASDGAIYTKDFAGVTTYWQYQCYERLSSYNWRGGTSDFAACWADYGGKADATALQFSLQSTPQYCQYADQTAFFGSLRPGLDAKLVSVLIRLKVKGS</sequence>